<dbReference type="Proteomes" id="UP000316726">
    <property type="component" value="Chromosome 3"/>
</dbReference>
<accession>A0A5B8MFX1</accession>
<feature type="region of interest" description="Disordered" evidence="2">
    <location>
        <begin position="398"/>
        <end position="423"/>
    </location>
</feature>
<dbReference type="EMBL" id="CP031036">
    <property type="protein sequence ID" value="QDZ19568.1"/>
    <property type="molecule type" value="Genomic_DNA"/>
</dbReference>
<reference evidence="3 4" key="1">
    <citation type="submission" date="2018-07" db="EMBL/GenBank/DDBJ databases">
        <title>The complete nuclear genome of the prasinophyte Chloropicon primus (CCMP1205).</title>
        <authorList>
            <person name="Pombert J.-F."/>
            <person name="Otis C."/>
            <person name="Turmel M."/>
            <person name="Lemieux C."/>
        </authorList>
    </citation>
    <scope>NUCLEOTIDE SEQUENCE [LARGE SCALE GENOMIC DNA]</scope>
    <source>
        <strain evidence="3 4">CCMP1205</strain>
    </source>
</reference>
<organism evidence="3 4">
    <name type="scientific">Chloropicon primus</name>
    <dbReference type="NCBI Taxonomy" id="1764295"/>
    <lineage>
        <taxon>Eukaryota</taxon>
        <taxon>Viridiplantae</taxon>
        <taxon>Chlorophyta</taxon>
        <taxon>Chloropicophyceae</taxon>
        <taxon>Chloropicales</taxon>
        <taxon>Chloropicaceae</taxon>
        <taxon>Chloropicon</taxon>
    </lineage>
</organism>
<dbReference type="Pfam" id="PF05542">
    <property type="entry name" value="DUF760"/>
    <property type="match status" value="2"/>
</dbReference>
<protein>
    <recommendedName>
        <fullName evidence="5">DUF760 domain-containing protein</fullName>
    </recommendedName>
</protein>
<feature type="coiled-coil region" evidence="1">
    <location>
        <begin position="235"/>
        <end position="262"/>
    </location>
</feature>
<feature type="compositionally biased region" description="Acidic residues" evidence="2">
    <location>
        <begin position="404"/>
        <end position="423"/>
    </location>
</feature>
<feature type="compositionally biased region" description="Acidic residues" evidence="2">
    <location>
        <begin position="352"/>
        <end position="366"/>
    </location>
</feature>
<dbReference type="PANTHER" id="PTHR33598:SF4">
    <property type="entry name" value="OS02G0833400 PROTEIN"/>
    <property type="match status" value="1"/>
</dbReference>
<feature type="region of interest" description="Disordered" evidence="2">
    <location>
        <begin position="350"/>
        <end position="385"/>
    </location>
</feature>
<keyword evidence="4" id="KW-1185">Reference proteome</keyword>
<evidence type="ECO:0000313" key="4">
    <source>
        <dbReference type="Proteomes" id="UP000316726"/>
    </source>
</evidence>
<dbReference type="AlphaFoldDB" id="A0A5B8MFX1"/>
<name>A0A5B8MFX1_9CHLO</name>
<evidence type="ECO:0000256" key="2">
    <source>
        <dbReference type="SAM" id="MobiDB-lite"/>
    </source>
</evidence>
<proteinExistence type="predicted"/>
<dbReference type="OrthoDB" id="4115at2759"/>
<dbReference type="InterPro" id="IPR008479">
    <property type="entry name" value="DUF760"/>
</dbReference>
<evidence type="ECO:0000256" key="1">
    <source>
        <dbReference type="SAM" id="Coils"/>
    </source>
</evidence>
<dbReference type="PANTHER" id="PTHR33598">
    <property type="entry name" value="OS02G0833400 PROTEIN"/>
    <property type="match status" value="1"/>
</dbReference>
<sequence length="423" mass="47558">MAERVGRGRWRGRGRVGVVVRGATVVGSPRALYAEGGRTTTLVRWRGTRREERFGRTGECVSTTSGRTTARREERRTWVAVAAEGANGPGEEVQGKTPPERRVEVEEEESFFLKFVQEVKPRIMDQFTEQASPQVVDAMKQTISNMLGNLPAKYFDVTIKTVGENLAQLMLSVMMTGYMFRNAQYRMDVTHTLALPSPSSEEEEEATATEYAAGSQQIKVSGEVLRWHNEKGAEAVDAMEYIKQLEKELSLLREQVSMHEEANLDRNYLLEFLQKLEPSNIKEMTSGAGEEVLEAMNAFIKRLVGTDYDSDELKGIESKSTSVEMARLLYWLLIVGYSLRTIEVKKELEKAADEEEEDEEEEEGEGEGLQPPIDVETSLEGQGDVVFGDVLGDERDFMDRSYDEDWGDNADFLGEDGQEELGT</sequence>
<gene>
    <name evidence="3" type="ORF">A3770_03p20860</name>
</gene>
<evidence type="ECO:0008006" key="5">
    <source>
        <dbReference type="Google" id="ProtNLM"/>
    </source>
</evidence>
<keyword evidence="1" id="KW-0175">Coiled coil</keyword>
<evidence type="ECO:0000313" key="3">
    <source>
        <dbReference type="EMBL" id="QDZ19568.1"/>
    </source>
</evidence>